<dbReference type="PANTHER" id="PTHR32089:SF112">
    <property type="entry name" value="LYSOZYME-LIKE PROTEIN-RELATED"/>
    <property type="match status" value="1"/>
</dbReference>
<protein>
    <submittedName>
        <fullName evidence="9">Methyl-accepting chemotaxis protein</fullName>
    </submittedName>
</protein>
<evidence type="ECO:0000256" key="2">
    <source>
        <dbReference type="ARBA" id="ARBA00022989"/>
    </source>
</evidence>
<evidence type="ECO:0000256" key="4">
    <source>
        <dbReference type="ARBA" id="ARBA00029447"/>
    </source>
</evidence>
<reference evidence="9 10" key="1">
    <citation type="submission" date="2024-03" db="EMBL/GenBank/DDBJ databases">
        <title>Draft genome sequence of Klenkia sp. LSe6-5.</title>
        <authorList>
            <person name="Duangmal K."/>
            <person name="Chantavorakit T."/>
        </authorList>
    </citation>
    <scope>NUCLEOTIDE SEQUENCE [LARGE SCALE GENOMIC DNA]</scope>
    <source>
        <strain evidence="9 10">LSe6-5</strain>
    </source>
</reference>
<dbReference type="SMART" id="SM00283">
    <property type="entry name" value="MA"/>
    <property type="match status" value="1"/>
</dbReference>
<accession>A0ABU8E004</accession>
<dbReference type="Pfam" id="PF00015">
    <property type="entry name" value="MCPsignal"/>
    <property type="match status" value="1"/>
</dbReference>
<evidence type="ECO:0000313" key="10">
    <source>
        <dbReference type="Proteomes" id="UP001361570"/>
    </source>
</evidence>
<keyword evidence="2 6" id="KW-1133">Transmembrane helix</keyword>
<dbReference type="InterPro" id="IPR003660">
    <property type="entry name" value="HAMP_dom"/>
</dbReference>
<dbReference type="EMBL" id="JBAPLU010000034">
    <property type="protein sequence ID" value="MEI4274096.1"/>
    <property type="molecule type" value="Genomic_DNA"/>
</dbReference>
<keyword evidence="1 6" id="KW-0812">Transmembrane</keyword>
<evidence type="ECO:0000259" key="7">
    <source>
        <dbReference type="PROSITE" id="PS50111"/>
    </source>
</evidence>
<dbReference type="CDD" id="cd06225">
    <property type="entry name" value="HAMP"/>
    <property type="match status" value="1"/>
</dbReference>
<dbReference type="InterPro" id="IPR004089">
    <property type="entry name" value="MCPsignal_dom"/>
</dbReference>
<dbReference type="Gene3D" id="1.10.287.950">
    <property type="entry name" value="Methyl-accepting chemotaxis protein"/>
    <property type="match status" value="1"/>
</dbReference>
<evidence type="ECO:0000259" key="8">
    <source>
        <dbReference type="PROSITE" id="PS50885"/>
    </source>
</evidence>
<dbReference type="SMART" id="SM00304">
    <property type="entry name" value="HAMP"/>
    <property type="match status" value="1"/>
</dbReference>
<gene>
    <name evidence="9" type="ORF">TEK04_20420</name>
</gene>
<dbReference type="RefSeq" id="WP_336406211.1">
    <property type="nucleotide sequence ID" value="NZ_JBAPLU010000034.1"/>
</dbReference>
<sequence length="541" mass="56360">MPVTRRSLARWWSDRTIATKIAALVVTSSVGLVAVGGLALHGQAVSDDLSGRMQAAVEVQDEVQTAKYDLLWATNWQNITAWKSRVDGGEVAAAPDGDNVTTYRQAVVDFERVFDLDRSELTADGRTALDVVQENWTAMAQYNDQIFDLWAAGQLDEGDAVSAGPKWDIYYVLAGGMDDLVAAVDDRVADLAAERADAAATTRLVSVLAAAAALLVTVLIGTAIARSVTRGVREVRDGLQRIAAKDLSVRVPVRGADEAGQMATALNEVGAVLGEVLAGARDAAEAVATSTRQLEGSAGAMADSARATSAQTDVVSRAASEVSRSVATVAAGAEEMSASIREIAQNANEAARVAAGAVTEAEATNQTIHKLGLSSKEIGDVVKVITSIAEQTNLLALNATIEAARAGEAGKGFAVVANEVKELAQETARATEDIARRVEAIQTDTGQAVTAIGRIGEVIGQINDFQLTIASAVEEQTATTNEMSRNIAEAAGGSEEIATNVSSVSAASTQTTQTLAGTREEVGKLALMAADLRSTVAQFTY</sequence>
<feature type="domain" description="HAMP" evidence="8">
    <location>
        <begin position="226"/>
        <end position="278"/>
    </location>
</feature>
<dbReference type="Proteomes" id="UP001361570">
    <property type="component" value="Unassembled WGS sequence"/>
</dbReference>
<comment type="similarity">
    <text evidence="4">Belongs to the methyl-accepting chemotaxis (MCP) protein family.</text>
</comment>
<organism evidence="9 10">
    <name type="scientific">Klenkia sesuvii</name>
    <dbReference type="NCBI Taxonomy" id="3103137"/>
    <lineage>
        <taxon>Bacteria</taxon>
        <taxon>Bacillati</taxon>
        <taxon>Actinomycetota</taxon>
        <taxon>Actinomycetes</taxon>
        <taxon>Geodermatophilales</taxon>
        <taxon>Geodermatophilaceae</taxon>
        <taxon>Klenkia</taxon>
    </lineage>
</organism>
<dbReference type="Pfam" id="PF00672">
    <property type="entry name" value="HAMP"/>
    <property type="match status" value="1"/>
</dbReference>
<keyword evidence="10" id="KW-1185">Reference proteome</keyword>
<keyword evidence="3 5" id="KW-0807">Transducer</keyword>
<feature type="domain" description="Methyl-accepting transducer" evidence="7">
    <location>
        <begin position="283"/>
        <end position="512"/>
    </location>
</feature>
<dbReference type="PANTHER" id="PTHR32089">
    <property type="entry name" value="METHYL-ACCEPTING CHEMOTAXIS PROTEIN MCPB"/>
    <property type="match status" value="1"/>
</dbReference>
<keyword evidence="6" id="KW-0472">Membrane</keyword>
<dbReference type="PROSITE" id="PS50885">
    <property type="entry name" value="HAMP"/>
    <property type="match status" value="1"/>
</dbReference>
<name>A0ABU8E004_9ACTN</name>
<evidence type="ECO:0000256" key="1">
    <source>
        <dbReference type="ARBA" id="ARBA00022692"/>
    </source>
</evidence>
<dbReference type="SUPFAM" id="SSF58104">
    <property type="entry name" value="Methyl-accepting chemotaxis protein (MCP) signaling domain"/>
    <property type="match status" value="1"/>
</dbReference>
<evidence type="ECO:0000256" key="3">
    <source>
        <dbReference type="ARBA" id="ARBA00023224"/>
    </source>
</evidence>
<evidence type="ECO:0000256" key="5">
    <source>
        <dbReference type="PROSITE-ProRule" id="PRU00284"/>
    </source>
</evidence>
<evidence type="ECO:0000313" key="9">
    <source>
        <dbReference type="EMBL" id="MEI4274096.1"/>
    </source>
</evidence>
<comment type="caution">
    <text evidence="9">The sequence shown here is derived from an EMBL/GenBank/DDBJ whole genome shotgun (WGS) entry which is preliminary data.</text>
</comment>
<proteinExistence type="inferred from homology"/>
<feature type="transmembrane region" description="Helical" evidence="6">
    <location>
        <begin position="21"/>
        <end position="40"/>
    </location>
</feature>
<dbReference type="PROSITE" id="PS50111">
    <property type="entry name" value="CHEMOTAXIS_TRANSDUC_2"/>
    <property type="match status" value="1"/>
</dbReference>
<evidence type="ECO:0000256" key="6">
    <source>
        <dbReference type="SAM" id="Phobius"/>
    </source>
</evidence>